<reference evidence="3 4" key="1">
    <citation type="submission" date="2021-05" db="EMBL/GenBank/DDBJ databases">
        <title>Novel species in genus Arthrobacter.</title>
        <authorList>
            <person name="Zhang G."/>
        </authorList>
    </citation>
    <scope>NUCLEOTIDE SEQUENCE [LARGE SCALE GENOMIC DNA]</scope>
    <source>
        <strain evidence="4">zg-ZUI227</strain>
    </source>
</reference>
<dbReference type="InterPro" id="IPR050570">
    <property type="entry name" value="Cell_wall_metabolism_enzyme"/>
</dbReference>
<dbReference type="Gene3D" id="2.70.70.10">
    <property type="entry name" value="Glucose Permease (Domain IIA)"/>
    <property type="match status" value="1"/>
</dbReference>
<dbReference type="GO" id="GO:0004222">
    <property type="term" value="F:metalloendopeptidase activity"/>
    <property type="evidence" value="ECO:0007669"/>
    <property type="project" value="TreeGrafter"/>
</dbReference>
<accession>A0A975M8D6</accession>
<evidence type="ECO:0000313" key="3">
    <source>
        <dbReference type="EMBL" id="QWC11866.1"/>
    </source>
</evidence>
<dbReference type="EMBL" id="CP076022">
    <property type="protein sequence ID" value="QWC11866.1"/>
    <property type="molecule type" value="Genomic_DNA"/>
</dbReference>
<dbReference type="CDD" id="cd12797">
    <property type="entry name" value="M23_peptidase"/>
    <property type="match status" value="1"/>
</dbReference>
<dbReference type="InterPro" id="IPR011055">
    <property type="entry name" value="Dup_hybrid_motif"/>
</dbReference>
<evidence type="ECO:0000259" key="2">
    <source>
        <dbReference type="Pfam" id="PF01551"/>
    </source>
</evidence>
<dbReference type="Proteomes" id="UP000676885">
    <property type="component" value="Chromosome"/>
</dbReference>
<keyword evidence="1" id="KW-0732">Signal</keyword>
<sequence length="124" mass="13513">MWVTNEFGWRSNVNPLMPAGAAELHNGIDFGANTGTPVKSFAEGTVTYAEYHQYGGLRVVIDHGNGLETTYNHMNEILVDVGQHVDFNQQIGTVGTTGNSTGPHLHFEMLRDGEYIDPAPLLGL</sequence>
<feature type="domain" description="M23ase beta-sheet core" evidence="2">
    <location>
        <begin position="24"/>
        <end position="118"/>
    </location>
</feature>
<dbReference type="InterPro" id="IPR016047">
    <property type="entry name" value="M23ase_b-sheet_dom"/>
</dbReference>
<evidence type="ECO:0000313" key="4">
    <source>
        <dbReference type="Proteomes" id="UP000676885"/>
    </source>
</evidence>
<dbReference type="AlphaFoldDB" id="A0A975M8D6"/>
<keyword evidence="4" id="KW-1185">Reference proteome</keyword>
<name>A0A975M8D6_9MICC</name>
<dbReference type="KEGG" id="ajg:KKR91_15255"/>
<organism evidence="3 4">
    <name type="scientific">Arthrobacter jiangjiafuii</name>
    <dbReference type="NCBI Taxonomy" id="2817475"/>
    <lineage>
        <taxon>Bacteria</taxon>
        <taxon>Bacillati</taxon>
        <taxon>Actinomycetota</taxon>
        <taxon>Actinomycetes</taxon>
        <taxon>Micrococcales</taxon>
        <taxon>Micrococcaceae</taxon>
        <taxon>Arthrobacter</taxon>
    </lineage>
</organism>
<dbReference type="PANTHER" id="PTHR21666:SF289">
    <property type="entry name" value="L-ALA--D-GLU ENDOPEPTIDASE"/>
    <property type="match status" value="1"/>
</dbReference>
<dbReference type="Pfam" id="PF01551">
    <property type="entry name" value="Peptidase_M23"/>
    <property type="match status" value="1"/>
</dbReference>
<protein>
    <submittedName>
        <fullName evidence="3">M23 family metallopeptidase</fullName>
    </submittedName>
</protein>
<gene>
    <name evidence="3" type="ORF">KKR91_15255</name>
</gene>
<dbReference type="SUPFAM" id="SSF51261">
    <property type="entry name" value="Duplicated hybrid motif"/>
    <property type="match status" value="1"/>
</dbReference>
<evidence type="ECO:0000256" key="1">
    <source>
        <dbReference type="ARBA" id="ARBA00022729"/>
    </source>
</evidence>
<dbReference type="PANTHER" id="PTHR21666">
    <property type="entry name" value="PEPTIDASE-RELATED"/>
    <property type="match status" value="1"/>
</dbReference>
<proteinExistence type="predicted"/>